<dbReference type="EMBL" id="CP096574">
    <property type="protein sequence ID" value="UPU37404.1"/>
    <property type="molecule type" value="Genomic_DNA"/>
</dbReference>
<dbReference type="Proteomes" id="UP000831485">
    <property type="component" value="Chromosome"/>
</dbReference>
<organism evidence="1 3">
    <name type="scientific">Geomonas paludis</name>
    <dbReference type="NCBI Taxonomy" id="2740185"/>
    <lineage>
        <taxon>Bacteria</taxon>
        <taxon>Pseudomonadati</taxon>
        <taxon>Thermodesulfobacteriota</taxon>
        <taxon>Desulfuromonadia</taxon>
        <taxon>Geobacterales</taxon>
        <taxon>Geobacteraceae</taxon>
        <taxon>Geomonas</taxon>
    </lineage>
</organism>
<evidence type="ECO:0000313" key="2">
    <source>
        <dbReference type="EMBL" id="UPU37404.1"/>
    </source>
</evidence>
<protein>
    <submittedName>
        <fullName evidence="2">DUF6125 family protein</fullName>
    </submittedName>
</protein>
<gene>
    <name evidence="1" type="ORF">GMPD_19460</name>
    <name evidence="2" type="ORF">M1B72_06775</name>
</gene>
<reference evidence="2" key="3">
    <citation type="submission" date="2022-04" db="EMBL/GenBank/DDBJ databases">
        <authorList>
            <person name="Liu G."/>
        </authorList>
    </citation>
    <scope>NUCLEOTIDE SEQUENCE</scope>
    <source>
        <strain evidence="2">RG22</strain>
    </source>
</reference>
<accession>A0A6V8MWE1</accession>
<dbReference type="EMBL" id="BLXY01000002">
    <property type="protein sequence ID" value="GFO64027.1"/>
    <property type="molecule type" value="Genomic_DNA"/>
</dbReference>
<sequence length="192" mass="21936">MTHANNLQEIAAVEPPAGDEGIQLLYSLSKEELVRIIVDDAKNWLAHDGVWFQSLEQKYGMDVAVDIDTDAWRLFTVIEAKRIMERLSMKPGGGIPALVECLKHRFYARLNLQECIEVSDTRAVFRMLDCRVQSARKRKGLADHPCKSVGIVEYSEFARTIDPRITTRCIACPPDPHPEEFWCAWEFTLKTD</sequence>
<evidence type="ECO:0000313" key="3">
    <source>
        <dbReference type="Proteomes" id="UP000568888"/>
    </source>
</evidence>
<reference evidence="3" key="1">
    <citation type="submission" date="2020-06" db="EMBL/GenBank/DDBJ databases">
        <title>Draft genomic sequecing of Geomonas sp. Red736.</title>
        <authorList>
            <person name="Itoh H."/>
            <person name="Xu Z.X."/>
            <person name="Ushijima N."/>
            <person name="Masuda Y."/>
            <person name="Shiratori Y."/>
            <person name="Senoo K."/>
        </authorList>
    </citation>
    <scope>NUCLEOTIDE SEQUENCE [LARGE SCALE GENOMIC DNA]</scope>
    <source>
        <strain evidence="3">Red736</strain>
    </source>
</reference>
<name>A0A6V8MWE1_9BACT</name>
<reference evidence="1" key="2">
    <citation type="journal article" date="2021" name="Int. J. Syst. Evol. Microbiol.">
        <title>Geomonas silvestris sp. nov., Geomonas paludis sp. nov. and Geomonas limicola sp. nov., isolated from terrestrial environments, and emended description of the genus Geomonas.</title>
        <authorList>
            <person name="Itoh H."/>
            <person name="Xu Z."/>
            <person name="Masuda Y."/>
            <person name="Ushijima N."/>
            <person name="Hayakawa C."/>
            <person name="Shiratori Y."/>
            <person name="Senoo K."/>
        </authorList>
    </citation>
    <scope>NUCLEOTIDE SEQUENCE</scope>
    <source>
        <strain evidence="1">Red736</strain>
    </source>
</reference>
<dbReference type="RefSeq" id="WP_183346837.1">
    <property type="nucleotide sequence ID" value="NZ_BLXY01000002.1"/>
</dbReference>
<dbReference type="Proteomes" id="UP000568888">
    <property type="component" value="Unassembled WGS sequence"/>
</dbReference>
<evidence type="ECO:0000313" key="1">
    <source>
        <dbReference type="EMBL" id="GFO64027.1"/>
    </source>
</evidence>
<dbReference type="AlphaFoldDB" id="A0A6V8MWE1"/>
<keyword evidence="4" id="KW-1185">Reference proteome</keyword>
<dbReference type="Pfam" id="PF19620">
    <property type="entry name" value="DUF6125"/>
    <property type="match status" value="1"/>
</dbReference>
<evidence type="ECO:0000313" key="4">
    <source>
        <dbReference type="Proteomes" id="UP000831485"/>
    </source>
</evidence>
<proteinExistence type="predicted"/>